<organism evidence="1 2">
    <name type="scientific">Albugo candida</name>
    <dbReference type="NCBI Taxonomy" id="65357"/>
    <lineage>
        <taxon>Eukaryota</taxon>
        <taxon>Sar</taxon>
        <taxon>Stramenopiles</taxon>
        <taxon>Oomycota</taxon>
        <taxon>Peronosporomycetes</taxon>
        <taxon>Albuginales</taxon>
        <taxon>Albuginaceae</taxon>
        <taxon>Albugo</taxon>
    </lineage>
</organism>
<dbReference type="InParanoid" id="A0A024GIC9"/>
<keyword evidence="2" id="KW-1185">Reference proteome</keyword>
<reference evidence="1 2" key="1">
    <citation type="submission" date="2012-05" db="EMBL/GenBank/DDBJ databases">
        <title>Recombination and specialization in a pathogen metapopulation.</title>
        <authorList>
            <person name="Gardiner A."/>
            <person name="Kemen E."/>
            <person name="Schultz-Larsen T."/>
            <person name="MacLean D."/>
            <person name="Van Oosterhout C."/>
            <person name="Jones J.D.G."/>
        </authorList>
    </citation>
    <scope>NUCLEOTIDE SEQUENCE [LARGE SCALE GENOMIC DNA]</scope>
    <source>
        <strain evidence="1 2">Ac Nc2</strain>
    </source>
</reference>
<name>A0A024GIC9_9STRA</name>
<dbReference type="EMBL" id="CAIX01000129">
    <property type="protein sequence ID" value="CCI46510.1"/>
    <property type="molecule type" value="Genomic_DNA"/>
</dbReference>
<dbReference type="AlphaFoldDB" id="A0A024GIC9"/>
<accession>A0A024GIC9</accession>
<dbReference type="Proteomes" id="UP000053237">
    <property type="component" value="Unassembled WGS sequence"/>
</dbReference>
<gene>
    <name evidence="1" type="ORF">BN9_074390</name>
</gene>
<proteinExistence type="predicted"/>
<protein>
    <submittedName>
        <fullName evidence="1">Uncharacterized protein</fullName>
    </submittedName>
</protein>
<evidence type="ECO:0000313" key="2">
    <source>
        <dbReference type="Proteomes" id="UP000053237"/>
    </source>
</evidence>
<evidence type="ECO:0000313" key="1">
    <source>
        <dbReference type="EMBL" id="CCI46510.1"/>
    </source>
</evidence>
<comment type="caution">
    <text evidence="1">The sequence shown here is derived from an EMBL/GenBank/DDBJ whole genome shotgun (WGS) entry which is preliminary data.</text>
</comment>
<sequence length="161" mass="18268">MTESTIVHQTDLRERKHVFICDMSSSCIFALALLSQKLAGDAIILDVGMTSNYPYIQYRRPKARYGIPVYTMPMITRGSTAIKEFYDFAHHVIGARQKTLIVLADADSVNRAGDLMNILHSLECKWDEFHVRGHCSRQKLVSLLTTSSSYNMFFLRCGAVE</sequence>